<dbReference type="EMBL" id="CM042028">
    <property type="protein sequence ID" value="KAI3798049.1"/>
    <property type="molecule type" value="Genomic_DNA"/>
</dbReference>
<name>A0ACB9HQR4_9ASTR</name>
<proteinExistence type="predicted"/>
<accession>A0ACB9HQR4</accession>
<reference evidence="1 2" key="2">
    <citation type="journal article" date="2022" name="Mol. Ecol. Resour.">
        <title>The genomes of chicory, endive, great burdock and yacon provide insights into Asteraceae paleo-polyploidization history and plant inulin production.</title>
        <authorList>
            <person name="Fan W."/>
            <person name="Wang S."/>
            <person name="Wang H."/>
            <person name="Wang A."/>
            <person name="Jiang F."/>
            <person name="Liu H."/>
            <person name="Zhao H."/>
            <person name="Xu D."/>
            <person name="Zhang Y."/>
        </authorList>
    </citation>
    <scope>NUCLEOTIDE SEQUENCE [LARGE SCALE GENOMIC DNA]</scope>
    <source>
        <strain evidence="2">cv. Yunnan</strain>
        <tissue evidence="1">Leaves</tissue>
    </source>
</reference>
<reference evidence="2" key="1">
    <citation type="journal article" date="2022" name="Mol. Ecol. Resour.">
        <title>The genomes of chicory, endive, great burdock and yacon provide insights into Asteraceae palaeo-polyploidization history and plant inulin production.</title>
        <authorList>
            <person name="Fan W."/>
            <person name="Wang S."/>
            <person name="Wang H."/>
            <person name="Wang A."/>
            <person name="Jiang F."/>
            <person name="Liu H."/>
            <person name="Zhao H."/>
            <person name="Xu D."/>
            <person name="Zhang Y."/>
        </authorList>
    </citation>
    <scope>NUCLEOTIDE SEQUENCE [LARGE SCALE GENOMIC DNA]</scope>
    <source>
        <strain evidence="2">cv. Yunnan</strain>
    </source>
</reference>
<keyword evidence="2" id="KW-1185">Reference proteome</keyword>
<evidence type="ECO:0000313" key="1">
    <source>
        <dbReference type="EMBL" id="KAI3798049.1"/>
    </source>
</evidence>
<comment type="caution">
    <text evidence="1">The sequence shown here is derived from an EMBL/GenBank/DDBJ whole genome shotgun (WGS) entry which is preliminary data.</text>
</comment>
<evidence type="ECO:0000313" key="2">
    <source>
        <dbReference type="Proteomes" id="UP001056120"/>
    </source>
</evidence>
<sequence>MEDDLEGEIIELKTMVEISWDDLFDYSGFHAEVGGEGSSGFNENVQGSFVLKDKEPLDVVDEEDEGEKYGDEDVEGGDKDEEPKNKDDNDQGGNESYVQEGKGGKPLYETANGKTVENDDDMEDTDTPRSVMVTNFHKWHYDIQTGEAVIQIHDAESIRVFDLLHMSMFNTTDLNVLFAHPVNLGPGNATRDDATMYMRMVTTAMKMRAHIMTLKKRIQED</sequence>
<dbReference type="Proteomes" id="UP001056120">
    <property type="component" value="Linkage Group LG11"/>
</dbReference>
<protein>
    <submittedName>
        <fullName evidence="1">Uncharacterized protein</fullName>
    </submittedName>
</protein>
<organism evidence="1 2">
    <name type="scientific">Smallanthus sonchifolius</name>
    <dbReference type="NCBI Taxonomy" id="185202"/>
    <lineage>
        <taxon>Eukaryota</taxon>
        <taxon>Viridiplantae</taxon>
        <taxon>Streptophyta</taxon>
        <taxon>Embryophyta</taxon>
        <taxon>Tracheophyta</taxon>
        <taxon>Spermatophyta</taxon>
        <taxon>Magnoliopsida</taxon>
        <taxon>eudicotyledons</taxon>
        <taxon>Gunneridae</taxon>
        <taxon>Pentapetalae</taxon>
        <taxon>asterids</taxon>
        <taxon>campanulids</taxon>
        <taxon>Asterales</taxon>
        <taxon>Asteraceae</taxon>
        <taxon>Asteroideae</taxon>
        <taxon>Heliantheae alliance</taxon>
        <taxon>Millerieae</taxon>
        <taxon>Smallanthus</taxon>
    </lineage>
</organism>
<gene>
    <name evidence="1" type="ORF">L1987_33316</name>
</gene>